<reference evidence="2 3" key="1">
    <citation type="submission" date="2015-01" db="EMBL/GenBank/DDBJ databases">
        <title>The Genome Sequence of Exophiala mesophila CBS40295.</title>
        <authorList>
            <consortium name="The Broad Institute Genomics Platform"/>
            <person name="Cuomo C."/>
            <person name="de Hoog S."/>
            <person name="Gorbushina A."/>
            <person name="Stielow B."/>
            <person name="Teixiera M."/>
            <person name="Abouelleil A."/>
            <person name="Chapman S.B."/>
            <person name="Priest M."/>
            <person name="Young S.K."/>
            <person name="Wortman J."/>
            <person name="Nusbaum C."/>
            <person name="Birren B."/>
        </authorList>
    </citation>
    <scope>NUCLEOTIDE SEQUENCE [LARGE SCALE GENOMIC DNA]</scope>
    <source>
        <strain evidence="2 3">CBS 40295</strain>
    </source>
</reference>
<feature type="region of interest" description="Disordered" evidence="1">
    <location>
        <begin position="693"/>
        <end position="733"/>
    </location>
</feature>
<dbReference type="OrthoDB" id="1696305at2759"/>
<evidence type="ECO:0000256" key="1">
    <source>
        <dbReference type="SAM" id="MobiDB-lite"/>
    </source>
</evidence>
<dbReference type="PANTHER" id="PTHR46434:SF1">
    <property type="entry name" value="GENETIC INTERACTOR OF PROHIBITINS 3, MITOCHONDRIAL"/>
    <property type="match status" value="1"/>
</dbReference>
<dbReference type="EMBL" id="KN847520">
    <property type="protein sequence ID" value="KIV97215.1"/>
    <property type="molecule type" value="Genomic_DNA"/>
</dbReference>
<feature type="compositionally biased region" description="Basic and acidic residues" evidence="1">
    <location>
        <begin position="720"/>
        <end position="733"/>
    </location>
</feature>
<evidence type="ECO:0008006" key="4">
    <source>
        <dbReference type="Google" id="ProtNLM"/>
    </source>
</evidence>
<dbReference type="RefSeq" id="XP_016228789.1">
    <property type="nucleotide sequence ID" value="XM_016365140.1"/>
</dbReference>
<feature type="compositionally biased region" description="Polar residues" evidence="1">
    <location>
        <begin position="600"/>
        <end position="617"/>
    </location>
</feature>
<dbReference type="Gene3D" id="3.40.50.300">
    <property type="entry name" value="P-loop containing nucleotide triphosphate hydrolases"/>
    <property type="match status" value="1"/>
</dbReference>
<name>A0A0D1X5Z3_EXOME</name>
<feature type="compositionally biased region" description="Basic residues" evidence="1">
    <location>
        <begin position="705"/>
        <end position="714"/>
    </location>
</feature>
<sequence>MDHVIRTLRTIHVGRAARRALLRQSLASYPRHGRRTNLRRLATDSQSEYTYSESAIPFVEDGSAVSATTLPASPTPPKKLHRQQLLPVSCPGCGALTQDVEAGAAGYYSFNRKAVKDHVRQQRMQYREALDEKEWLKDDDTHSDIDQGNQNARRKVVVLQDEEAVKEGESEQSLLPSCDRCHALKHDSKGEPIAHPSIANIADSIAESPFEKNHIYHVVDAADFPMSVIPSIHKSLSVARQRTQNRRSRHVLHSTKPGLSFIITRSDLLGPTKEKVDQIMPKIVGILRSKLGYWGAKLRLGNVHLVSSKRGWWTTGLKDDIWHRGGGNWLVGKFNVGKSNLFEVIFPKGSNHRASAYADQDDAQKQRLVDLTTNLDTFRVDSLLPPPQPEARFPPMPLVSSLPGTTASPIRVPFGSHKGELIDMPGLERSGLDHFVEKSHKVDLVMTSRPTVSQLNIKFGQSLILGGGLIRITPILDENDPSTIVMAYPFVPLKAHVTSTEKAIGMQNKTRESGVESILAGDVETSIASAGKFALKTDVTRFRAGSMIRAGADPKKLPFEIFATDILIEGVGWVELVCQVRKRRRHHSTSNSLERPFEDTNLQTQENTPEISADTTPDVSDSSDVLEASSEPAAEDLAPQSSSSLLEPSFQPFHTGLSEEMTKPKAEEDDGMFPKVEIFTPHGRFIGQRPSLSLWQSWQSGNPKKQVRSGRPRKPMSGSKKRESKTDTKGPAE</sequence>
<dbReference type="GO" id="GO:0005739">
    <property type="term" value="C:mitochondrion"/>
    <property type="evidence" value="ECO:0007669"/>
    <property type="project" value="TreeGrafter"/>
</dbReference>
<keyword evidence="3" id="KW-1185">Reference proteome</keyword>
<dbReference type="HOGENOM" id="CLU_015286_0_0_1"/>
<dbReference type="GeneID" id="27318836"/>
<proteinExistence type="predicted"/>
<dbReference type="OMA" id="GWLNNKP"/>
<evidence type="ECO:0000313" key="3">
    <source>
        <dbReference type="Proteomes" id="UP000054302"/>
    </source>
</evidence>
<feature type="compositionally biased region" description="Polar residues" evidence="1">
    <location>
        <begin position="693"/>
        <end position="703"/>
    </location>
</feature>
<protein>
    <recommendedName>
        <fullName evidence="4">Genetic interactor of prohibitins 3, mitochondrial</fullName>
    </recommendedName>
</protein>
<dbReference type="SUPFAM" id="SSF52540">
    <property type="entry name" value="P-loop containing nucleoside triphosphate hydrolases"/>
    <property type="match status" value="1"/>
</dbReference>
<organism evidence="2 3">
    <name type="scientific">Exophiala mesophila</name>
    <name type="common">Black yeast-like fungus</name>
    <dbReference type="NCBI Taxonomy" id="212818"/>
    <lineage>
        <taxon>Eukaryota</taxon>
        <taxon>Fungi</taxon>
        <taxon>Dikarya</taxon>
        <taxon>Ascomycota</taxon>
        <taxon>Pezizomycotina</taxon>
        <taxon>Eurotiomycetes</taxon>
        <taxon>Chaetothyriomycetidae</taxon>
        <taxon>Chaetothyriales</taxon>
        <taxon>Herpotrichiellaceae</taxon>
        <taxon>Exophiala</taxon>
    </lineage>
</organism>
<accession>A0A0D1X5Z3</accession>
<dbReference type="STRING" id="212818.A0A0D1X5Z3"/>
<feature type="region of interest" description="Disordered" evidence="1">
    <location>
        <begin position="584"/>
        <end position="669"/>
    </location>
</feature>
<dbReference type="PANTHER" id="PTHR46434">
    <property type="entry name" value="GENETIC INTERACTOR OF PROHIBITINS 3, MITOCHONDRIAL"/>
    <property type="match status" value="1"/>
</dbReference>
<evidence type="ECO:0000313" key="2">
    <source>
        <dbReference type="EMBL" id="KIV97215.1"/>
    </source>
</evidence>
<dbReference type="AlphaFoldDB" id="A0A0D1X5Z3"/>
<dbReference type="InterPro" id="IPR050896">
    <property type="entry name" value="Mito_lipid_metab_GTPase"/>
</dbReference>
<gene>
    <name evidence="2" type="ORF">PV10_00991</name>
</gene>
<dbReference type="InterPro" id="IPR027417">
    <property type="entry name" value="P-loop_NTPase"/>
</dbReference>
<dbReference type="VEuPathDB" id="FungiDB:PV10_00991"/>
<dbReference type="Proteomes" id="UP000054302">
    <property type="component" value="Unassembled WGS sequence"/>
</dbReference>